<protein>
    <recommendedName>
        <fullName evidence="3">Serine hydrolase domain-containing protein</fullName>
    </recommendedName>
</protein>
<dbReference type="GO" id="GO:0005634">
    <property type="term" value="C:nucleus"/>
    <property type="evidence" value="ECO:0007669"/>
    <property type="project" value="TreeGrafter"/>
</dbReference>
<dbReference type="STRING" id="669874.A0A1E4TNC8"/>
<proteinExistence type="predicted"/>
<name>A0A1E4TNC8_PACTA</name>
<dbReference type="Proteomes" id="UP000094236">
    <property type="component" value="Unassembled WGS sequence"/>
</dbReference>
<evidence type="ECO:0000313" key="5">
    <source>
        <dbReference type="Proteomes" id="UP000094236"/>
    </source>
</evidence>
<feature type="domain" description="Serine hydrolase" evidence="3">
    <location>
        <begin position="3"/>
        <end position="211"/>
    </location>
</feature>
<dbReference type="AlphaFoldDB" id="A0A1E4TNC8"/>
<feature type="compositionally biased region" description="Basic and acidic residues" evidence="2">
    <location>
        <begin position="230"/>
        <end position="243"/>
    </location>
</feature>
<dbReference type="EMBL" id="KV454018">
    <property type="protein sequence ID" value="ODV93270.1"/>
    <property type="molecule type" value="Genomic_DNA"/>
</dbReference>
<dbReference type="PANTHER" id="PTHR48070:SF6">
    <property type="entry name" value="ESTERASE OVCA2"/>
    <property type="match status" value="1"/>
</dbReference>
<dbReference type="GO" id="GO:0005737">
    <property type="term" value="C:cytoplasm"/>
    <property type="evidence" value="ECO:0007669"/>
    <property type="project" value="TreeGrafter"/>
</dbReference>
<dbReference type="Gene3D" id="3.40.50.1820">
    <property type="entry name" value="alpha/beta hydrolase"/>
    <property type="match status" value="1"/>
</dbReference>
<keyword evidence="1" id="KW-0378">Hydrolase</keyword>
<reference evidence="5" key="1">
    <citation type="submission" date="2016-05" db="EMBL/GenBank/DDBJ databases">
        <title>Comparative genomics of biotechnologically important yeasts.</title>
        <authorList>
            <consortium name="DOE Joint Genome Institute"/>
            <person name="Riley R."/>
            <person name="Haridas S."/>
            <person name="Wolfe K.H."/>
            <person name="Lopes M.R."/>
            <person name="Hittinger C.T."/>
            <person name="Goker M."/>
            <person name="Salamov A."/>
            <person name="Wisecaver J."/>
            <person name="Long T.M."/>
            <person name="Aerts A.L."/>
            <person name="Barry K."/>
            <person name="Choi C."/>
            <person name="Clum A."/>
            <person name="Coughlan A.Y."/>
            <person name="Deshpande S."/>
            <person name="Douglass A.P."/>
            <person name="Hanson S.J."/>
            <person name="Klenk H.-P."/>
            <person name="Labutti K."/>
            <person name="Lapidus A."/>
            <person name="Lindquist E."/>
            <person name="Lipzen A."/>
            <person name="Meier-Kolthoff J.P."/>
            <person name="Ohm R.A."/>
            <person name="Otillar R.P."/>
            <person name="Pangilinan J."/>
            <person name="Peng Y."/>
            <person name="Rokas A."/>
            <person name="Rosa C.A."/>
            <person name="Scheuner C."/>
            <person name="Sibirny A.A."/>
            <person name="Slot J.C."/>
            <person name="Stielow J.B."/>
            <person name="Sun H."/>
            <person name="Kurtzman C.P."/>
            <person name="Blackwell M."/>
            <person name="Grigoriev I.V."/>
            <person name="Jeffries T.W."/>
        </authorList>
    </citation>
    <scope>NUCLEOTIDE SEQUENCE [LARGE SCALE GENOMIC DNA]</scope>
    <source>
        <strain evidence="5">NRRL Y-2460</strain>
    </source>
</reference>
<dbReference type="InterPro" id="IPR029058">
    <property type="entry name" value="AB_hydrolase_fold"/>
</dbReference>
<dbReference type="InterPro" id="IPR005645">
    <property type="entry name" value="FSH-like_dom"/>
</dbReference>
<dbReference type="InterPro" id="IPR050593">
    <property type="entry name" value="LovG"/>
</dbReference>
<dbReference type="PANTHER" id="PTHR48070">
    <property type="entry name" value="ESTERASE OVCA2"/>
    <property type="match status" value="1"/>
</dbReference>
<keyword evidence="5" id="KW-1185">Reference proteome</keyword>
<organism evidence="4 5">
    <name type="scientific">Pachysolen tannophilus NRRL Y-2460</name>
    <dbReference type="NCBI Taxonomy" id="669874"/>
    <lineage>
        <taxon>Eukaryota</taxon>
        <taxon>Fungi</taxon>
        <taxon>Dikarya</taxon>
        <taxon>Ascomycota</taxon>
        <taxon>Saccharomycotina</taxon>
        <taxon>Pichiomycetes</taxon>
        <taxon>Pachysolenaceae</taxon>
        <taxon>Pachysolen</taxon>
    </lineage>
</organism>
<dbReference type="GO" id="GO:0016787">
    <property type="term" value="F:hydrolase activity"/>
    <property type="evidence" value="ECO:0007669"/>
    <property type="project" value="UniProtKB-KW"/>
</dbReference>
<evidence type="ECO:0000313" key="4">
    <source>
        <dbReference type="EMBL" id="ODV93270.1"/>
    </source>
</evidence>
<dbReference type="OrthoDB" id="2094269at2759"/>
<evidence type="ECO:0000259" key="3">
    <source>
        <dbReference type="Pfam" id="PF03959"/>
    </source>
</evidence>
<evidence type="ECO:0000256" key="2">
    <source>
        <dbReference type="SAM" id="MobiDB-lite"/>
    </source>
</evidence>
<evidence type="ECO:0000256" key="1">
    <source>
        <dbReference type="ARBA" id="ARBA00022801"/>
    </source>
</evidence>
<sequence length="258" mass="28967">MSNGKILCLHGFVQTADIFKAKISGVRKALKKQGFECIFLTAPIKLLPADLPFDVDVKRFDSKSGDDQQEYRAWWLKKDAFNVDVAIESIKDFTKEHGPFVGILAFSQGAGLAGLITSQFKDITNNLQQKDLKFSIFYSGFKINGCDPEVLKYYEQKINIPTLHVIGELDTVVDLDMSMRLYEECCEPGTATLLKHPGGHFVPNSRNVVDKVVAWVVNAVKENDNNNNKNNKDSQEQEEKDKELDDDLMAMIDKLGTA</sequence>
<dbReference type="SUPFAM" id="SSF53474">
    <property type="entry name" value="alpha/beta-Hydrolases"/>
    <property type="match status" value="1"/>
</dbReference>
<accession>A0A1E4TNC8</accession>
<dbReference type="Pfam" id="PF03959">
    <property type="entry name" value="FSH1"/>
    <property type="match status" value="1"/>
</dbReference>
<feature type="region of interest" description="Disordered" evidence="2">
    <location>
        <begin position="223"/>
        <end position="246"/>
    </location>
</feature>
<gene>
    <name evidence="4" type="ORF">PACTADRAFT_51883</name>
</gene>